<proteinExistence type="predicted"/>
<dbReference type="Pfam" id="PF00403">
    <property type="entry name" value="HMA"/>
    <property type="match status" value="1"/>
</dbReference>
<dbReference type="InterPro" id="IPR006121">
    <property type="entry name" value="HMA_dom"/>
</dbReference>
<keyword evidence="3" id="KW-1185">Reference proteome</keyword>
<evidence type="ECO:0000259" key="1">
    <source>
        <dbReference type="PROSITE" id="PS50846"/>
    </source>
</evidence>
<organism evidence="2 3">
    <name type="scientific">Carnobacterium iners</name>
    <dbReference type="NCBI Taxonomy" id="1073423"/>
    <lineage>
        <taxon>Bacteria</taxon>
        <taxon>Bacillati</taxon>
        <taxon>Bacillota</taxon>
        <taxon>Bacilli</taxon>
        <taxon>Lactobacillales</taxon>
        <taxon>Carnobacteriaceae</taxon>
        <taxon>Carnobacterium</taxon>
    </lineage>
</organism>
<accession>A0A1X7MUY2</accession>
<feature type="domain" description="HMA" evidence="1">
    <location>
        <begin position="1"/>
        <end position="66"/>
    </location>
</feature>
<dbReference type="Gene3D" id="3.30.70.100">
    <property type="match status" value="1"/>
</dbReference>
<dbReference type="OrthoDB" id="9813965at2"/>
<sequence>MKNEVLVEGMKCTGCASTVQEKFEEIKGVESVEVNLESKKVIVESEKEINKETFKFALSGTKYSVVD</sequence>
<dbReference type="EMBL" id="FXBJ01000002">
    <property type="protein sequence ID" value="SMH28128.1"/>
    <property type="molecule type" value="Genomic_DNA"/>
</dbReference>
<dbReference type="RefSeq" id="WP_085559084.1">
    <property type="nucleotide sequence ID" value="NZ_FOAH01000006.1"/>
</dbReference>
<dbReference type="GO" id="GO:0046872">
    <property type="term" value="F:metal ion binding"/>
    <property type="evidence" value="ECO:0007669"/>
    <property type="project" value="InterPro"/>
</dbReference>
<dbReference type="PROSITE" id="PS50846">
    <property type="entry name" value="HMA_2"/>
    <property type="match status" value="1"/>
</dbReference>
<dbReference type="Proteomes" id="UP000193435">
    <property type="component" value="Unassembled WGS sequence"/>
</dbReference>
<dbReference type="CDD" id="cd00371">
    <property type="entry name" value="HMA"/>
    <property type="match status" value="1"/>
</dbReference>
<reference evidence="2 3" key="1">
    <citation type="submission" date="2017-04" db="EMBL/GenBank/DDBJ databases">
        <authorList>
            <person name="Afonso C.L."/>
            <person name="Miller P.J."/>
            <person name="Scott M.A."/>
            <person name="Spackman E."/>
            <person name="Goraichik I."/>
            <person name="Dimitrov K.M."/>
            <person name="Suarez D.L."/>
            <person name="Swayne D.E."/>
        </authorList>
    </citation>
    <scope>NUCLEOTIDE SEQUENCE [LARGE SCALE GENOMIC DNA]</scope>
    <source>
        <strain evidence="2 3">LMG26642</strain>
    </source>
</reference>
<dbReference type="InterPro" id="IPR036163">
    <property type="entry name" value="HMA_dom_sf"/>
</dbReference>
<dbReference type="AlphaFoldDB" id="A0A1X7MUY2"/>
<protein>
    <submittedName>
        <fullName evidence="2">Heavy-metal-associated domain-containing protein</fullName>
    </submittedName>
</protein>
<evidence type="ECO:0000313" key="2">
    <source>
        <dbReference type="EMBL" id="SMH28128.1"/>
    </source>
</evidence>
<evidence type="ECO:0000313" key="3">
    <source>
        <dbReference type="Proteomes" id="UP000193435"/>
    </source>
</evidence>
<name>A0A1X7MUY2_9LACT</name>
<dbReference type="SUPFAM" id="SSF55008">
    <property type="entry name" value="HMA, heavy metal-associated domain"/>
    <property type="match status" value="1"/>
</dbReference>
<dbReference type="STRING" id="1073423.SAMN04488700_0850"/>
<gene>
    <name evidence="2" type="ORF">SAMN04488700_0850</name>
</gene>